<dbReference type="InterPro" id="IPR029058">
    <property type="entry name" value="AB_hydrolase_fold"/>
</dbReference>
<dbReference type="GO" id="GO:0016787">
    <property type="term" value="F:hydrolase activity"/>
    <property type="evidence" value="ECO:0007669"/>
    <property type="project" value="InterPro"/>
</dbReference>
<keyword evidence="3" id="KW-1185">Reference proteome</keyword>
<dbReference type="OrthoDB" id="5416778at2"/>
<evidence type="ECO:0000313" key="3">
    <source>
        <dbReference type="Proteomes" id="UP000064967"/>
    </source>
</evidence>
<dbReference type="STRING" id="1391654.AKJ09_05607"/>
<dbReference type="Pfam" id="PF02129">
    <property type="entry name" value="Peptidase_S15"/>
    <property type="match status" value="1"/>
</dbReference>
<name>A0A0K1PZJ0_9BACT</name>
<dbReference type="InterPro" id="IPR000383">
    <property type="entry name" value="Xaa-Pro-like_dom"/>
</dbReference>
<protein>
    <recommendedName>
        <fullName evidence="1">Xaa-Pro dipeptidyl-peptidase-like domain-containing protein</fullName>
    </recommendedName>
</protein>
<dbReference type="PATRIC" id="fig|1391654.3.peg.5686"/>
<feature type="domain" description="Xaa-Pro dipeptidyl-peptidase-like" evidence="1">
    <location>
        <begin position="189"/>
        <end position="272"/>
    </location>
</feature>
<proteinExistence type="predicted"/>
<dbReference type="Gene3D" id="3.40.50.1820">
    <property type="entry name" value="alpha/beta hydrolase"/>
    <property type="match status" value="1"/>
</dbReference>
<gene>
    <name evidence="2" type="ORF">AKJ09_05607</name>
</gene>
<dbReference type="KEGG" id="llu:AKJ09_05607"/>
<dbReference type="RefSeq" id="WP_146650089.1">
    <property type="nucleotide sequence ID" value="NZ_CP012333.1"/>
</dbReference>
<evidence type="ECO:0000313" key="2">
    <source>
        <dbReference type="EMBL" id="AKU98943.1"/>
    </source>
</evidence>
<organism evidence="2 3">
    <name type="scientific">Labilithrix luteola</name>
    <dbReference type="NCBI Taxonomy" id="1391654"/>
    <lineage>
        <taxon>Bacteria</taxon>
        <taxon>Pseudomonadati</taxon>
        <taxon>Myxococcota</taxon>
        <taxon>Polyangia</taxon>
        <taxon>Polyangiales</taxon>
        <taxon>Labilitrichaceae</taxon>
        <taxon>Labilithrix</taxon>
    </lineage>
</organism>
<accession>A0A0K1PZJ0</accession>
<dbReference type="AlphaFoldDB" id="A0A0K1PZJ0"/>
<evidence type="ECO:0000259" key="1">
    <source>
        <dbReference type="Pfam" id="PF02129"/>
    </source>
</evidence>
<reference evidence="2 3" key="1">
    <citation type="submission" date="2015-08" db="EMBL/GenBank/DDBJ databases">
        <authorList>
            <person name="Babu N.S."/>
            <person name="Beckwith C.J."/>
            <person name="Beseler K.G."/>
            <person name="Brison A."/>
            <person name="Carone J.V."/>
            <person name="Caskin T.P."/>
            <person name="Diamond M."/>
            <person name="Durham M.E."/>
            <person name="Foxe J.M."/>
            <person name="Go M."/>
            <person name="Henderson B.A."/>
            <person name="Jones I.B."/>
            <person name="McGettigan J.A."/>
            <person name="Micheletti S.J."/>
            <person name="Nasrallah M.E."/>
            <person name="Ortiz D."/>
            <person name="Piller C.R."/>
            <person name="Privatt S.R."/>
            <person name="Schneider S.L."/>
            <person name="Sharp S."/>
            <person name="Smith T.C."/>
            <person name="Stanton J.D."/>
            <person name="Ullery H.E."/>
            <person name="Wilson R.J."/>
            <person name="Serrano M.G."/>
            <person name="Buck G."/>
            <person name="Lee V."/>
            <person name="Wang Y."/>
            <person name="Carvalho R."/>
            <person name="Voegtly L."/>
            <person name="Shi R."/>
            <person name="Duckworth R."/>
            <person name="Johnson A."/>
            <person name="Loviza R."/>
            <person name="Walstead R."/>
            <person name="Shah Z."/>
            <person name="Kiflezghi M."/>
            <person name="Wade K."/>
            <person name="Ball S.L."/>
            <person name="Bradley K.W."/>
            <person name="Asai D.J."/>
            <person name="Bowman C.A."/>
            <person name="Russell D.A."/>
            <person name="Pope W.H."/>
            <person name="Jacobs-Sera D."/>
            <person name="Hendrix R.W."/>
            <person name="Hatfull G.F."/>
        </authorList>
    </citation>
    <scope>NUCLEOTIDE SEQUENCE [LARGE SCALE GENOMIC DNA]</scope>
    <source>
        <strain evidence="2 3">DSM 27648</strain>
    </source>
</reference>
<dbReference type="Proteomes" id="UP000064967">
    <property type="component" value="Chromosome"/>
</dbReference>
<sequence>MPVWRKMLSAAAATVDEAMLAAMNARGARERRHTSSLSHEQRLAVLSEVHDLYGGALAEGPAEFFPAPTEVEPQLREIRSGTWEASFASPFVPYLAATATKYLANVENRTARARLCFAPFRHPRPVIIAVHGYMGGHWLLEEAQWPLAWLQRIGLDVALPLLPFHGSRAGARSGPPQFPSSDPRFTNEGFRQAVTDIVALANWLRRRGAPSVGIMGMSLGGYTSALVATVSDAIDFVMPMIPLASIADFAREQGSLGEGDSASLQHQALERANWVVSPLARPLRLPVSRALVVAAEHDRITPSSHAARIATHFDCDLLTIAGGHLLQLGRGDAFRGLRTMLEREDILPRRASK</sequence>
<dbReference type="SUPFAM" id="SSF53474">
    <property type="entry name" value="alpha/beta-Hydrolases"/>
    <property type="match status" value="1"/>
</dbReference>
<dbReference type="EMBL" id="CP012333">
    <property type="protein sequence ID" value="AKU98943.1"/>
    <property type="molecule type" value="Genomic_DNA"/>
</dbReference>